<feature type="chain" id="PRO_5043795918" description="Peptidase MA-like domain-containing protein" evidence="3">
    <location>
        <begin position="21"/>
        <end position="327"/>
    </location>
</feature>
<gene>
    <name evidence="5" type="ORF">FAK_15400</name>
</gene>
<evidence type="ECO:0000256" key="3">
    <source>
        <dbReference type="SAM" id="SignalP"/>
    </source>
</evidence>
<dbReference type="Proteomes" id="UP001366166">
    <property type="component" value="Chromosome"/>
</dbReference>
<accession>A0AAU9EGW0</accession>
<name>A0AAU9EGW0_9BACT</name>
<dbReference type="RefSeq" id="WP_338606179.1">
    <property type="nucleotide sequence ID" value="NZ_AP028679.1"/>
</dbReference>
<feature type="compositionally biased region" description="Basic and acidic residues" evidence="1">
    <location>
        <begin position="306"/>
        <end position="327"/>
    </location>
</feature>
<evidence type="ECO:0000256" key="1">
    <source>
        <dbReference type="SAM" id="MobiDB-lite"/>
    </source>
</evidence>
<feature type="compositionally biased region" description="Basic residues" evidence="1">
    <location>
        <begin position="295"/>
        <end position="305"/>
    </location>
</feature>
<keyword evidence="2" id="KW-1133">Transmembrane helix</keyword>
<protein>
    <recommendedName>
        <fullName evidence="4">Peptidase MA-like domain-containing protein</fullName>
    </recommendedName>
</protein>
<proteinExistence type="predicted"/>
<keyword evidence="6" id="KW-1185">Reference proteome</keyword>
<dbReference type="Pfam" id="PF13485">
    <property type="entry name" value="Peptidase_MA_2"/>
    <property type="match status" value="1"/>
</dbReference>
<feature type="region of interest" description="Disordered" evidence="1">
    <location>
        <begin position="284"/>
        <end position="327"/>
    </location>
</feature>
<evidence type="ECO:0000259" key="4">
    <source>
        <dbReference type="Pfam" id="PF13485"/>
    </source>
</evidence>
<evidence type="ECO:0000313" key="5">
    <source>
        <dbReference type="EMBL" id="BEQ14474.1"/>
    </source>
</evidence>
<sequence length="327" mass="35462">MIRRLAILLLALLGATAALAAGPLELSVQAPSPELADHVRAIAAEAAPKLEAWTGASPGKVLIQVMPTREWFEKRMNQLGGPRWAAGLALPERGLIVLRSPRQLGDPEQFRHLTIHELLHLYLAAGLKGRRAPLWLEEGLAMRLSGEGGWGRSATMAGGVLGAGLIPFGELAERFPDQAQQAALAYAQSYYLVTWLQNEYGPQALAKIIKGLSQGRPLTAALRQTTGLSLAALEERFSDDMHSRFSWIAVLGTGGVLWGLVALGAGVGLVARRRRQKMAVARMDDAGGVQTQMRPRPRSGRGRRIVLREAGMDTPRPRESSRSREET</sequence>
<feature type="domain" description="Peptidase MA-like" evidence="4">
    <location>
        <begin position="46"/>
        <end position="238"/>
    </location>
</feature>
<evidence type="ECO:0000313" key="6">
    <source>
        <dbReference type="Proteomes" id="UP001366166"/>
    </source>
</evidence>
<organism evidence="5 6">
    <name type="scientific">Desulfoferula mesophila</name>
    <dbReference type="NCBI Taxonomy" id="3058419"/>
    <lineage>
        <taxon>Bacteria</taxon>
        <taxon>Pseudomonadati</taxon>
        <taxon>Thermodesulfobacteriota</taxon>
        <taxon>Desulfarculia</taxon>
        <taxon>Desulfarculales</taxon>
        <taxon>Desulfarculaceae</taxon>
        <taxon>Desulfoferula</taxon>
    </lineage>
</organism>
<reference evidence="6" key="1">
    <citation type="journal article" date="2023" name="Arch. Microbiol.">
        <title>Desulfoferula mesophilus gen. nov. sp. nov., a mesophilic sulfate-reducing bacterium isolated from a brackish lake sediment.</title>
        <authorList>
            <person name="Watanabe T."/>
            <person name="Yabe T."/>
            <person name="Tsuji J.M."/>
            <person name="Fukui M."/>
        </authorList>
    </citation>
    <scope>NUCLEOTIDE SEQUENCE [LARGE SCALE GENOMIC DNA]</scope>
    <source>
        <strain evidence="6">12FAK</strain>
    </source>
</reference>
<keyword evidence="2" id="KW-0472">Membrane</keyword>
<dbReference type="AlphaFoldDB" id="A0AAU9EGW0"/>
<keyword evidence="2" id="KW-0812">Transmembrane</keyword>
<dbReference type="KEGG" id="dmp:FAK_15400"/>
<feature type="transmembrane region" description="Helical" evidence="2">
    <location>
        <begin position="245"/>
        <end position="271"/>
    </location>
</feature>
<evidence type="ECO:0000256" key="2">
    <source>
        <dbReference type="SAM" id="Phobius"/>
    </source>
</evidence>
<keyword evidence="3" id="KW-0732">Signal</keyword>
<dbReference type="EMBL" id="AP028679">
    <property type="protein sequence ID" value="BEQ14474.1"/>
    <property type="molecule type" value="Genomic_DNA"/>
</dbReference>
<dbReference type="InterPro" id="IPR039568">
    <property type="entry name" value="Peptidase_MA-like_dom"/>
</dbReference>
<feature type="signal peptide" evidence="3">
    <location>
        <begin position="1"/>
        <end position="20"/>
    </location>
</feature>